<dbReference type="OrthoDB" id="9787579at2"/>
<comment type="caution">
    <text evidence="8">The sequence shown here is derived from an EMBL/GenBank/DDBJ whole genome shotgun (WGS) entry which is preliminary data.</text>
</comment>
<dbReference type="Proteomes" id="UP000295711">
    <property type="component" value="Unassembled WGS sequence"/>
</dbReference>
<keyword evidence="4 6" id="KW-0288">FMN</keyword>
<dbReference type="SMART" id="SM00900">
    <property type="entry name" value="FMN_bind"/>
    <property type="match status" value="1"/>
</dbReference>
<dbReference type="EC" id="7.-.-.-" evidence="6"/>
<evidence type="ECO:0000256" key="2">
    <source>
        <dbReference type="ARBA" id="ARBA00022553"/>
    </source>
</evidence>
<keyword evidence="3 6" id="KW-0285">Flavoprotein</keyword>
<dbReference type="AlphaFoldDB" id="A0A4R2LB43"/>
<evidence type="ECO:0000256" key="4">
    <source>
        <dbReference type="ARBA" id="ARBA00022643"/>
    </source>
</evidence>
<dbReference type="GO" id="GO:0005886">
    <property type="term" value="C:plasma membrane"/>
    <property type="evidence" value="ECO:0007669"/>
    <property type="project" value="UniProtKB-SubCell"/>
</dbReference>
<sequence length="190" mass="19574">MNMNPKDIIGPTAVLVGVCLVFTAAVVGTNSLTAEKIAVLNQQTADEAKMEVLPEADSFSTETVSISTGDVEYYAAANGAGYVFNTSYKGYGGAVGVMTGISADGEITGVKVVDCNETPGLGMKAQSDPSFTAQYVMAIPDGNTFEVTKTGKTAENQIDAISGATITSRAVTNSVNYAIEAYQQITGGAN</sequence>
<evidence type="ECO:0000256" key="1">
    <source>
        <dbReference type="ARBA" id="ARBA00022448"/>
    </source>
</evidence>
<keyword evidence="5 6" id="KW-0249">Electron transport</keyword>
<dbReference type="HAMAP" id="MF_00479">
    <property type="entry name" value="RsxG_RnfG"/>
    <property type="match status" value="1"/>
</dbReference>
<dbReference type="EMBL" id="SLXA01000009">
    <property type="protein sequence ID" value="TCO84158.1"/>
    <property type="molecule type" value="Genomic_DNA"/>
</dbReference>
<reference evidence="8 9" key="1">
    <citation type="submission" date="2019-03" db="EMBL/GenBank/DDBJ databases">
        <title>Genomic Encyclopedia of Type Strains, Phase IV (KMG-IV): sequencing the most valuable type-strain genomes for metagenomic binning, comparative biology and taxonomic classification.</title>
        <authorList>
            <person name="Goeker M."/>
        </authorList>
    </citation>
    <scope>NUCLEOTIDE SEQUENCE [LARGE SCALE GENOMIC DNA]</scope>
    <source>
        <strain evidence="8 9">DSM 28559</strain>
    </source>
</reference>
<dbReference type="RefSeq" id="WP_132092336.1">
    <property type="nucleotide sequence ID" value="NZ_JANKAQ010000010.1"/>
</dbReference>
<keyword evidence="6" id="KW-1278">Translocase</keyword>
<evidence type="ECO:0000256" key="5">
    <source>
        <dbReference type="ARBA" id="ARBA00022982"/>
    </source>
</evidence>
<evidence type="ECO:0000313" key="9">
    <source>
        <dbReference type="Proteomes" id="UP000295711"/>
    </source>
</evidence>
<comment type="similarity">
    <text evidence="6">Belongs to the RnfG family.</text>
</comment>
<dbReference type="InterPro" id="IPR010209">
    <property type="entry name" value="Ion_transpt_RnfG/RsxG"/>
</dbReference>
<keyword evidence="6" id="KW-0812">Transmembrane</keyword>
<dbReference type="GO" id="GO:0009055">
    <property type="term" value="F:electron transfer activity"/>
    <property type="evidence" value="ECO:0007669"/>
    <property type="project" value="InterPro"/>
</dbReference>
<dbReference type="Pfam" id="PF04205">
    <property type="entry name" value="FMN_bind"/>
    <property type="match status" value="1"/>
</dbReference>
<organism evidence="8 9">
    <name type="scientific">Frisingicoccus caecimuris</name>
    <dbReference type="NCBI Taxonomy" id="1796636"/>
    <lineage>
        <taxon>Bacteria</taxon>
        <taxon>Bacillati</taxon>
        <taxon>Bacillota</taxon>
        <taxon>Clostridia</taxon>
        <taxon>Lachnospirales</taxon>
        <taxon>Lachnospiraceae</taxon>
        <taxon>Frisingicoccus</taxon>
    </lineage>
</organism>
<keyword evidence="6" id="KW-0472">Membrane</keyword>
<accession>A0A4R2LB43</accession>
<keyword evidence="9" id="KW-1185">Reference proteome</keyword>
<comment type="subcellular location">
    <subcellularLocation>
        <location evidence="6">Cell membrane</location>
        <topology evidence="6">Single-pass membrane protein</topology>
    </subcellularLocation>
</comment>
<comment type="function">
    <text evidence="6">Part of a membrane-bound complex that couples electron transfer with translocation of ions across the membrane.</text>
</comment>
<evidence type="ECO:0000256" key="6">
    <source>
        <dbReference type="HAMAP-Rule" id="MF_00479"/>
    </source>
</evidence>
<evidence type="ECO:0000259" key="7">
    <source>
        <dbReference type="SMART" id="SM00900"/>
    </source>
</evidence>
<keyword evidence="1 6" id="KW-0813">Transport</keyword>
<dbReference type="GO" id="GO:0022900">
    <property type="term" value="P:electron transport chain"/>
    <property type="evidence" value="ECO:0007669"/>
    <property type="project" value="UniProtKB-UniRule"/>
</dbReference>
<feature type="domain" description="FMN-binding" evidence="7">
    <location>
        <begin position="90"/>
        <end position="182"/>
    </location>
</feature>
<name>A0A4R2LB43_9FIRM</name>
<proteinExistence type="inferred from homology"/>
<dbReference type="GO" id="GO:0010181">
    <property type="term" value="F:FMN binding"/>
    <property type="evidence" value="ECO:0007669"/>
    <property type="project" value="InterPro"/>
</dbReference>
<evidence type="ECO:0000256" key="3">
    <source>
        <dbReference type="ARBA" id="ARBA00022630"/>
    </source>
</evidence>
<dbReference type="PIRSF" id="PIRSF006091">
    <property type="entry name" value="E_trnsport_RnfG"/>
    <property type="match status" value="1"/>
</dbReference>
<dbReference type="PANTHER" id="PTHR36118">
    <property type="entry name" value="ION-TRANSLOCATING OXIDOREDUCTASE COMPLEX SUBUNIT G"/>
    <property type="match status" value="1"/>
</dbReference>
<keyword evidence="6" id="KW-1133">Transmembrane helix</keyword>
<comment type="cofactor">
    <cofactor evidence="6">
        <name>FMN</name>
        <dbReference type="ChEBI" id="CHEBI:58210"/>
    </cofactor>
</comment>
<gene>
    <name evidence="6" type="primary">rnfG</name>
    <name evidence="8" type="ORF">EV212_10950</name>
</gene>
<comment type="subunit">
    <text evidence="6">The complex is composed of six subunits: RnfA, RnfB, RnfC, RnfD, RnfE and RnfG.</text>
</comment>
<keyword evidence="6" id="KW-1003">Cell membrane</keyword>
<dbReference type="InterPro" id="IPR007329">
    <property type="entry name" value="FMN-bd"/>
</dbReference>
<dbReference type="PANTHER" id="PTHR36118:SF1">
    <property type="entry name" value="ION-TRANSLOCATING OXIDOREDUCTASE COMPLEX SUBUNIT G"/>
    <property type="match status" value="1"/>
</dbReference>
<dbReference type="Gene3D" id="3.90.1010.20">
    <property type="match status" value="1"/>
</dbReference>
<protein>
    <recommendedName>
        <fullName evidence="6">Ion-translocating oxidoreductase complex subunit G</fullName>
        <ecNumber evidence="6">7.-.-.-</ecNumber>
    </recommendedName>
    <alternativeName>
        <fullName evidence="6">Rnf electron transport complex subunit G</fullName>
    </alternativeName>
</protein>
<keyword evidence="2 6" id="KW-0597">Phosphoprotein</keyword>
<dbReference type="NCBIfam" id="TIGR01947">
    <property type="entry name" value="rnfG"/>
    <property type="match status" value="1"/>
</dbReference>
<feature type="modified residue" description="FMN phosphoryl threonine" evidence="6">
    <location>
        <position position="165"/>
    </location>
</feature>
<evidence type="ECO:0000313" key="8">
    <source>
        <dbReference type="EMBL" id="TCO84158.1"/>
    </source>
</evidence>